<dbReference type="EMBL" id="NOKA02000006">
    <property type="protein sequence ID" value="RDY32069.1"/>
    <property type="molecule type" value="Genomic_DNA"/>
</dbReference>
<reference evidence="2 5" key="2">
    <citation type="submission" date="2018-05" db="EMBL/GenBank/DDBJ databases">
        <title>Genomic Encyclopedia of Type Strains, Phase IV (KMG-IV): sequencing the most valuable type-strain genomes for metagenomic binning, comparative biology and taxonomic classification.</title>
        <authorList>
            <person name="Goeker M."/>
        </authorList>
    </citation>
    <scope>NUCLEOTIDE SEQUENCE [LARGE SCALE GENOMIC DNA]</scope>
    <source>
        <strain evidence="2 5">DSM 28816</strain>
    </source>
</reference>
<name>A0A255IPL7_9FIRM</name>
<accession>A0A255IPL7</accession>
<protein>
    <submittedName>
        <fullName evidence="3">Carbohydrate ABC transporter substrate-binding protein</fullName>
    </submittedName>
    <submittedName>
        <fullName evidence="2">Raffinose/stachyose/melibiose transport system substrate-binding protein</fullName>
    </submittedName>
</protein>
<dbReference type="Gene3D" id="3.40.190.10">
    <property type="entry name" value="Periplasmic binding protein-like II"/>
    <property type="match status" value="2"/>
</dbReference>
<gene>
    <name evidence="2" type="ORF">C8E03_10955</name>
    <name evidence="3" type="ORF">CG710_006255</name>
</gene>
<dbReference type="Pfam" id="PF13416">
    <property type="entry name" value="SBP_bac_8"/>
    <property type="match status" value="1"/>
</dbReference>
<proteinExistence type="predicted"/>
<evidence type="ECO:0000313" key="3">
    <source>
        <dbReference type="EMBL" id="RDY32069.1"/>
    </source>
</evidence>
<evidence type="ECO:0000313" key="4">
    <source>
        <dbReference type="Proteomes" id="UP000216411"/>
    </source>
</evidence>
<keyword evidence="1" id="KW-0732">Signal</keyword>
<dbReference type="Proteomes" id="UP000216411">
    <property type="component" value="Unassembled WGS sequence"/>
</dbReference>
<keyword evidence="4" id="KW-1185">Reference proteome</keyword>
<dbReference type="InterPro" id="IPR006059">
    <property type="entry name" value="SBP"/>
</dbReference>
<feature type="signal peptide" evidence="1">
    <location>
        <begin position="1"/>
        <end position="23"/>
    </location>
</feature>
<dbReference type="PANTHER" id="PTHR43649:SF12">
    <property type="entry name" value="DIACETYLCHITOBIOSE BINDING PROTEIN DASA"/>
    <property type="match status" value="1"/>
</dbReference>
<dbReference type="RefSeq" id="WP_094376094.1">
    <property type="nucleotide sequence ID" value="NZ_NOKA02000006.1"/>
</dbReference>
<evidence type="ECO:0000313" key="5">
    <source>
        <dbReference type="Proteomes" id="UP000247523"/>
    </source>
</evidence>
<reference evidence="3" key="3">
    <citation type="submission" date="2018-07" db="EMBL/GenBank/DDBJ databases">
        <authorList>
            <person name="Quirk P.G."/>
            <person name="Krulwich T.A."/>
        </authorList>
    </citation>
    <scope>NUCLEOTIDE SEQUENCE</scope>
    <source>
        <strain evidence="3">CCRI-19302</strain>
    </source>
</reference>
<organism evidence="3 4">
    <name type="scientific">Lachnotalea glycerini</name>
    <dbReference type="NCBI Taxonomy" id="1763509"/>
    <lineage>
        <taxon>Bacteria</taxon>
        <taxon>Bacillati</taxon>
        <taxon>Bacillota</taxon>
        <taxon>Clostridia</taxon>
        <taxon>Lachnospirales</taxon>
        <taxon>Lachnospiraceae</taxon>
        <taxon>Lachnotalea</taxon>
    </lineage>
</organism>
<dbReference type="SUPFAM" id="SSF53850">
    <property type="entry name" value="Periplasmic binding protein-like II"/>
    <property type="match status" value="1"/>
</dbReference>
<evidence type="ECO:0000256" key="1">
    <source>
        <dbReference type="SAM" id="SignalP"/>
    </source>
</evidence>
<dbReference type="AlphaFoldDB" id="A0A255IPL7"/>
<feature type="chain" id="PRO_5038223333" evidence="1">
    <location>
        <begin position="24"/>
        <end position="426"/>
    </location>
</feature>
<dbReference type="PANTHER" id="PTHR43649">
    <property type="entry name" value="ARABINOSE-BINDING PROTEIN-RELATED"/>
    <property type="match status" value="1"/>
</dbReference>
<comment type="caution">
    <text evidence="3">The sequence shown here is derived from an EMBL/GenBank/DDBJ whole genome shotgun (WGS) entry which is preliminary data.</text>
</comment>
<evidence type="ECO:0000313" key="2">
    <source>
        <dbReference type="EMBL" id="PXV87765.1"/>
    </source>
</evidence>
<sequence length="426" mass="48725">MRRSKYILCIMLFVFLFSSCQKSNSNEKQNISKEAQKETTITLTFAGGDSSWNQAIDTVAREFMEQYPQITVQLSTGTASSDIYADFLKKQDAVGELGDIVEMTDVEQYAANGRIVPLPDNITSLVNYSVKYKDQIYSVSTTSSTQGIIYNKKIFRQIGLKEPETFEEFLTICEKIKKYRLTPIIVGGKDLWHMGFWINHFFRTDVLLKNADWEEDRTAGVVSWTDAEPKQMLKDILEVFSQGYVNQNYRSTQDSSTASALAYGQAVMLYSGPWMFSQILNLNPDAELGWFYLPDENGDMIALNDIPAGWSITTECAQDEDKYEASLLFLQFFYSKQVYSNVCEIMNAMPVTKEKIIYQTIPVREKLLRDYEECETFTSGGIGDYATPEGFLNDMYQLIQDFIDGKYTIDETADILDKKWDKCIAK</sequence>
<dbReference type="OrthoDB" id="1861912at2"/>
<dbReference type="EMBL" id="QICS01000009">
    <property type="protein sequence ID" value="PXV87765.1"/>
    <property type="molecule type" value="Genomic_DNA"/>
</dbReference>
<reference evidence="3 4" key="1">
    <citation type="journal article" date="2017" name="Genome Announc.">
        <title>Draft Genome Sequence of a Sporulating and Motile Strain of Lachnotalea glycerini Isolated from Water in Quebec City, Canada.</title>
        <authorList>
            <person name="Maheux A.F."/>
            <person name="Boudreau D.K."/>
            <person name="Berube E."/>
            <person name="Boissinot M."/>
            <person name="Raymond F."/>
            <person name="Brodeur S."/>
            <person name="Corbeil J."/>
            <person name="Isabel S."/>
            <person name="Omar R.F."/>
            <person name="Bergeron M.G."/>
        </authorList>
    </citation>
    <scope>NUCLEOTIDE SEQUENCE [LARGE SCALE GENOMIC DNA]</scope>
    <source>
        <strain evidence="3 4">CCRI-19302</strain>
    </source>
</reference>
<dbReference type="PROSITE" id="PS51257">
    <property type="entry name" value="PROKAR_LIPOPROTEIN"/>
    <property type="match status" value="1"/>
</dbReference>
<dbReference type="Proteomes" id="UP000247523">
    <property type="component" value="Unassembled WGS sequence"/>
</dbReference>
<dbReference type="InterPro" id="IPR050490">
    <property type="entry name" value="Bact_solute-bd_prot1"/>
</dbReference>